<keyword evidence="11 12" id="KW-0472">Membrane</keyword>
<dbReference type="PROSITE" id="PS50109">
    <property type="entry name" value="HIS_KIN"/>
    <property type="match status" value="1"/>
</dbReference>
<keyword evidence="6" id="KW-0808">Transferase</keyword>
<evidence type="ECO:0000256" key="3">
    <source>
        <dbReference type="ARBA" id="ARBA00012438"/>
    </source>
</evidence>
<evidence type="ECO:0000256" key="7">
    <source>
        <dbReference type="ARBA" id="ARBA00022741"/>
    </source>
</evidence>
<feature type="transmembrane region" description="Helical" evidence="12">
    <location>
        <begin position="170"/>
        <end position="191"/>
    </location>
</feature>
<dbReference type="Proteomes" id="UP000706031">
    <property type="component" value="Unassembled WGS sequence"/>
</dbReference>
<keyword evidence="10" id="KW-0902">Two-component regulatory system</keyword>
<proteinExistence type="predicted"/>
<accession>A0ABS7KDH5</accession>
<dbReference type="InterPro" id="IPR003660">
    <property type="entry name" value="HAMP_dom"/>
</dbReference>
<evidence type="ECO:0000259" key="13">
    <source>
        <dbReference type="PROSITE" id="PS50109"/>
    </source>
</evidence>
<comment type="catalytic activity">
    <reaction evidence="1">
        <text>ATP + protein L-histidine = ADP + protein N-phospho-L-histidine.</text>
        <dbReference type="EC" id="2.7.13.3"/>
    </reaction>
</comment>
<dbReference type="EMBL" id="JACLIC010000006">
    <property type="protein sequence ID" value="MBY0202184.1"/>
    <property type="molecule type" value="Genomic_DNA"/>
</dbReference>
<evidence type="ECO:0000313" key="16">
    <source>
        <dbReference type="Proteomes" id="UP000706031"/>
    </source>
</evidence>
<keyword evidence="4" id="KW-1003">Cell membrane</keyword>
<dbReference type="SUPFAM" id="SSF47384">
    <property type="entry name" value="Homodimeric domain of signal transducing histidine kinase"/>
    <property type="match status" value="1"/>
</dbReference>
<dbReference type="Gene3D" id="6.10.340.10">
    <property type="match status" value="1"/>
</dbReference>
<dbReference type="EC" id="2.7.13.3" evidence="3"/>
<dbReference type="PANTHER" id="PTHR43711:SF1">
    <property type="entry name" value="HISTIDINE KINASE 1"/>
    <property type="match status" value="1"/>
</dbReference>
<dbReference type="Pfam" id="PF00672">
    <property type="entry name" value="HAMP"/>
    <property type="match status" value="1"/>
</dbReference>
<organism evidence="15 16">
    <name type="scientific">Paenibacillus cucumis</name>
    <name type="common">ex Kampfer et al. 2016</name>
    <dbReference type="NCBI Taxonomy" id="1776858"/>
    <lineage>
        <taxon>Bacteria</taxon>
        <taxon>Bacillati</taxon>
        <taxon>Bacillota</taxon>
        <taxon>Bacilli</taxon>
        <taxon>Bacillales</taxon>
        <taxon>Paenibacillaceae</taxon>
        <taxon>Paenibacillus</taxon>
    </lineage>
</organism>
<evidence type="ECO:0000256" key="2">
    <source>
        <dbReference type="ARBA" id="ARBA00004651"/>
    </source>
</evidence>
<evidence type="ECO:0000313" key="15">
    <source>
        <dbReference type="EMBL" id="MBY0202184.1"/>
    </source>
</evidence>
<comment type="subcellular location">
    <subcellularLocation>
        <location evidence="2">Cell membrane</location>
        <topology evidence="2">Multi-pass membrane protein</topology>
    </subcellularLocation>
</comment>
<dbReference type="PRINTS" id="PR00344">
    <property type="entry name" value="BCTRLSENSOR"/>
</dbReference>
<dbReference type="SUPFAM" id="SSF158472">
    <property type="entry name" value="HAMP domain-like"/>
    <property type="match status" value="1"/>
</dbReference>
<evidence type="ECO:0000256" key="9">
    <source>
        <dbReference type="ARBA" id="ARBA00022840"/>
    </source>
</evidence>
<dbReference type="SMART" id="SM00388">
    <property type="entry name" value="HisKA"/>
    <property type="match status" value="1"/>
</dbReference>
<evidence type="ECO:0000256" key="6">
    <source>
        <dbReference type="ARBA" id="ARBA00022679"/>
    </source>
</evidence>
<dbReference type="Gene3D" id="1.10.287.130">
    <property type="match status" value="1"/>
</dbReference>
<dbReference type="PROSITE" id="PS50885">
    <property type="entry name" value="HAMP"/>
    <property type="match status" value="1"/>
</dbReference>
<dbReference type="SMART" id="SM00304">
    <property type="entry name" value="HAMP"/>
    <property type="match status" value="1"/>
</dbReference>
<evidence type="ECO:0000256" key="8">
    <source>
        <dbReference type="ARBA" id="ARBA00022777"/>
    </source>
</evidence>
<evidence type="ECO:0000256" key="12">
    <source>
        <dbReference type="SAM" id="Phobius"/>
    </source>
</evidence>
<evidence type="ECO:0000256" key="5">
    <source>
        <dbReference type="ARBA" id="ARBA00022553"/>
    </source>
</evidence>
<evidence type="ECO:0000256" key="4">
    <source>
        <dbReference type="ARBA" id="ARBA00022475"/>
    </source>
</evidence>
<evidence type="ECO:0000256" key="11">
    <source>
        <dbReference type="ARBA" id="ARBA00023136"/>
    </source>
</evidence>
<keyword evidence="8" id="KW-0418">Kinase</keyword>
<reference evidence="15 16" key="1">
    <citation type="submission" date="2020-08" db="EMBL/GenBank/DDBJ databases">
        <title>Fungal Genomes of the International Space Station.</title>
        <authorList>
            <person name="Seuylemezian A."/>
            <person name="Singh N.K."/>
            <person name="Wood J."/>
            <person name="Venkateswaran K."/>
        </authorList>
    </citation>
    <scope>NUCLEOTIDE SEQUENCE [LARGE SCALE GENOMIC DNA]</scope>
    <source>
        <strain evidence="15 16">S/N-304-OC-R4</strain>
    </source>
</reference>
<dbReference type="Gene3D" id="3.30.565.10">
    <property type="entry name" value="Histidine kinase-like ATPase, C-terminal domain"/>
    <property type="match status" value="1"/>
</dbReference>
<dbReference type="SMART" id="SM00387">
    <property type="entry name" value="HATPase_c"/>
    <property type="match status" value="1"/>
</dbReference>
<dbReference type="InterPro" id="IPR004358">
    <property type="entry name" value="Sig_transdc_His_kin-like_C"/>
</dbReference>
<name>A0ABS7KDH5_9BACL</name>
<dbReference type="Pfam" id="PF02518">
    <property type="entry name" value="HATPase_c"/>
    <property type="match status" value="1"/>
</dbReference>
<keyword evidence="7" id="KW-0547">Nucleotide-binding</keyword>
<keyword evidence="5" id="KW-0597">Phosphoprotein</keyword>
<keyword evidence="9" id="KW-0067">ATP-binding</keyword>
<feature type="domain" description="Histidine kinase" evidence="13">
    <location>
        <begin position="263"/>
        <end position="484"/>
    </location>
</feature>
<dbReference type="InterPro" id="IPR036097">
    <property type="entry name" value="HisK_dim/P_sf"/>
</dbReference>
<sequence>MSLHNWSTRWLKLSLAILLLILLCSLGLFLHMLTSPSSSESAPMINQVRLKVNPILLELEQNHNRLANPVVQEQIRATASKENIPFSYVGLDGLIILSSVPSSEGTLVNLRSALHYNLADVLQIADGNELLDIAFPVMGSPKPNGHQVGNVIFTVPQSLVFAHKTSTVPIFLLVAVIILSLLLMFLLYTIVRRIKGQMLTPVNQLKHHAESILKGKYDEKIQYQRTDEIGDLYAMLDLMRMELMHLSTQRMRQEKTQKELITNISHDLKTPITTIKAYIDAISQGVCEDEDTLKEYLDIMQIHTDKTARLVEDLLVHALHELGQISVEPQERYSRSVFENMLRPIAHIVQSHGLTYVQPSPIPDVLIRIDPVRIEQVVSNLVSNALKHTAPGDYIRIHAEVHSGQFKLTITDSGRGIQAQDMPFVFERYFRGGSSSSPYSTPIQEGTGLGLSICKSIIEAHGGQIHFSSKNGQETLFQFSLSLC</sequence>
<comment type="caution">
    <text evidence="15">The sequence shown here is derived from an EMBL/GenBank/DDBJ whole genome shotgun (WGS) entry which is preliminary data.</text>
</comment>
<dbReference type="SUPFAM" id="SSF55874">
    <property type="entry name" value="ATPase domain of HSP90 chaperone/DNA topoisomerase II/histidine kinase"/>
    <property type="match status" value="1"/>
</dbReference>
<dbReference type="InterPro" id="IPR003661">
    <property type="entry name" value="HisK_dim/P_dom"/>
</dbReference>
<dbReference type="InterPro" id="IPR036890">
    <property type="entry name" value="HATPase_C_sf"/>
</dbReference>
<dbReference type="InterPro" id="IPR005467">
    <property type="entry name" value="His_kinase_dom"/>
</dbReference>
<feature type="domain" description="HAMP" evidence="14">
    <location>
        <begin position="196"/>
        <end position="248"/>
    </location>
</feature>
<evidence type="ECO:0000256" key="1">
    <source>
        <dbReference type="ARBA" id="ARBA00000085"/>
    </source>
</evidence>
<keyword evidence="12" id="KW-1133">Transmembrane helix</keyword>
<gene>
    <name evidence="15" type="ORF">H7T88_02910</name>
</gene>
<dbReference type="Pfam" id="PF00512">
    <property type="entry name" value="HisKA"/>
    <property type="match status" value="1"/>
</dbReference>
<dbReference type="CDD" id="cd06225">
    <property type="entry name" value="HAMP"/>
    <property type="match status" value="1"/>
</dbReference>
<dbReference type="InterPro" id="IPR003594">
    <property type="entry name" value="HATPase_dom"/>
</dbReference>
<protein>
    <recommendedName>
        <fullName evidence="3">histidine kinase</fullName>
        <ecNumber evidence="3">2.7.13.3</ecNumber>
    </recommendedName>
</protein>
<keyword evidence="16" id="KW-1185">Reference proteome</keyword>
<keyword evidence="12" id="KW-0812">Transmembrane</keyword>
<dbReference type="RefSeq" id="WP_221786792.1">
    <property type="nucleotide sequence ID" value="NZ_JACLIC010000006.1"/>
</dbReference>
<dbReference type="CDD" id="cd00082">
    <property type="entry name" value="HisKA"/>
    <property type="match status" value="1"/>
</dbReference>
<dbReference type="CDD" id="cd00075">
    <property type="entry name" value="HATPase"/>
    <property type="match status" value="1"/>
</dbReference>
<evidence type="ECO:0000256" key="10">
    <source>
        <dbReference type="ARBA" id="ARBA00023012"/>
    </source>
</evidence>
<dbReference type="PANTHER" id="PTHR43711">
    <property type="entry name" value="TWO-COMPONENT HISTIDINE KINASE"/>
    <property type="match status" value="1"/>
</dbReference>
<evidence type="ECO:0000259" key="14">
    <source>
        <dbReference type="PROSITE" id="PS50885"/>
    </source>
</evidence>
<dbReference type="InterPro" id="IPR050736">
    <property type="entry name" value="Sensor_HK_Regulatory"/>
</dbReference>